<protein>
    <submittedName>
        <fullName evidence="1">Exosome nuclease subunit</fullName>
    </submittedName>
</protein>
<proteinExistence type="predicted"/>
<keyword evidence="2" id="KW-1185">Reference proteome</keyword>
<sequence>MADSNKNNGGVRQFVDNFDASIAAAFGALVKATKAAGRLGDDIAFHRTLDESVDTRLAQASQRTLSMANQLWTTISRTPADASASAISSADDIAQQTAAGTWTSGPQFSLVTDAVDTLLERIDMGLDAVSKTPAHHLRSTQSAVGMQSAAVVTSVARSDVRVVHAQNMPRPQLQFKDQVDNSPSTPFAWRIRAKPHARVPLDYGLPSAQVAGSTLGQHLQTLGISRPGSGAATPVQRRSGSPEINASQLADALGHAVALPHPYEYEITHYEAPSRLFEEAPAQEPGAWDATPFAFVDTEAALGAMLSHLAGAPEIAIDLEHHNFRSFQGFTCLIQISTRTHDFVVDALALRDSLHRLNNVTADPQVIKVFHGAESDIVWLQRDFGVYVVGLFDTYHASHVLNMEHHSLAHLLHVFCAYDADKKYQLADWRIRPIPAEMMRYARADTHFLLYIFDRMRNDLMKRGTQLVGEDVATPGLPHFGMLAGGIDRVQSA</sequence>
<dbReference type="Proteomes" id="UP001139981">
    <property type="component" value="Unassembled WGS sequence"/>
</dbReference>
<comment type="caution">
    <text evidence="1">The sequence shown here is derived from an EMBL/GenBank/DDBJ whole genome shotgun (WGS) entry which is preliminary data.</text>
</comment>
<organism evidence="1 2">
    <name type="scientific">Coemansia aciculifera</name>
    <dbReference type="NCBI Taxonomy" id="417176"/>
    <lineage>
        <taxon>Eukaryota</taxon>
        <taxon>Fungi</taxon>
        <taxon>Fungi incertae sedis</taxon>
        <taxon>Zoopagomycota</taxon>
        <taxon>Kickxellomycotina</taxon>
        <taxon>Kickxellomycetes</taxon>
        <taxon>Kickxellales</taxon>
        <taxon>Kickxellaceae</taxon>
        <taxon>Coemansia</taxon>
    </lineage>
</organism>
<gene>
    <name evidence="1" type="primary">RRP6_1</name>
    <name evidence="1" type="ORF">IWW38_004065</name>
</gene>
<evidence type="ECO:0000313" key="2">
    <source>
        <dbReference type="Proteomes" id="UP001139981"/>
    </source>
</evidence>
<evidence type="ECO:0000313" key="1">
    <source>
        <dbReference type="EMBL" id="KAJ2890565.1"/>
    </source>
</evidence>
<feature type="non-terminal residue" evidence="1">
    <location>
        <position position="493"/>
    </location>
</feature>
<name>A0ACC1LZR3_9FUNG</name>
<reference evidence="1" key="1">
    <citation type="submission" date="2022-07" db="EMBL/GenBank/DDBJ databases">
        <title>Phylogenomic reconstructions and comparative analyses of Kickxellomycotina fungi.</title>
        <authorList>
            <person name="Reynolds N.K."/>
            <person name="Stajich J.E."/>
            <person name="Barry K."/>
            <person name="Grigoriev I.V."/>
            <person name="Crous P."/>
            <person name="Smith M.E."/>
        </authorList>
    </citation>
    <scope>NUCLEOTIDE SEQUENCE</scope>
    <source>
        <strain evidence="1">CBS 190363</strain>
    </source>
</reference>
<dbReference type="EMBL" id="JANBVB010001301">
    <property type="protein sequence ID" value="KAJ2890565.1"/>
    <property type="molecule type" value="Genomic_DNA"/>
</dbReference>
<accession>A0ACC1LZR3</accession>